<accession>A0A0U5C9B7</accession>
<keyword evidence="5" id="KW-0378">Hydrolase</keyword>
<sequence>MERVTTLVIDHVEKTIRGTKIIKGVSFSVQSGEVFGFLGPNGSGKTTTIRMLVGLIRPTAGTIKVCGYDIQKEPTKALSRVGSIVENPEMYTYMTGMENLEHFARMIPGVTAQKIDEVVERVGLTARIHDVVKSYSLGMRQRLGIAQALLGDPKLLILDEPTNGLDPQGIKELRTFIRQLADEGLSVFISSHLLSEIQLMCDRVAIINQGEVVRVGEVDDLLRQPYRRMIWYASPADRAREMILSFPGVVVAPIQPEDEGFAVDIDPEQIPQLNAKLIAGGIDVYGVEWRKPNLEDMFLEMTEAGGGADA</sequence>
<organism evidence="5 6">
    <name type="scientific">Aneurinibacillus soli</name>
    <dbReference type="NCBI Taxonomy" id="1500254"/>
    <lineage>
        <taxon>Bacteria</taxon>
        <taxon>Bacillati</taxon>
        <taxon>Bacillota</taxon>
        <taxon>Bacilli</taxon>
        <taxon>Bacillales</taxon>
        <taxon>Paenibacillaceae</taxon>
        <taxon>Aneurinibacillus group</taxon>
        <taxon>Aneurinibacillus</taxon>
    </lineage>
</organism>
<evidence type="ECO:0000313" key="5">
    <source>
        <dbReference type="EMBL" id="BAU29203.1"/>
    </source>
</evidence>
<dbReference type="PROSITE" id="PS00211">
    <property type="entry name" value="ABC_TRANSPORTER_1"/>
    <property type="match status" value="1"/>
</dbReference>
<dbReference type="PANTHER" id="PTHR43335:SF4">
    <property type="entry name" value="ABC TRANSPORTER, ATP-BINDING PROTEIN"/>
    <property type="match status" value="1"/>
</dbReference>
<protein>
    <submittedName>
        <fullName evidence="5">Putative ABC transporter ATP-binding protein YxlF</fullName>
        <ecNumber evidence="5">3.6.3.-</ecNumber>
    </submittedName>
</protein>
<dbReference type="SMART" id="SM00382">
    <property type="entry name" value="AAA"/>
    <property type="match status" value="1"/>
</dbReference>
<evidence type="ECO:0000256" key="3">
    <source>
        <dbReference type="ARBA" id="ARBA00022741"/>
    </source>
</evidence>
<evidence type="ECO:0000313" key="6">
    <source>
        <dbReference type="Proteomes" id="UP000217696"/>
    </source>
</evidence>
<dbReference type="Proteomes" id="UP000217696">
    <property type="component" value="Chromosome"/>
</dbReference>
<name>A0A0U5C9B7_9BACL</name>
<dbReference type="InterPro" id="IPR003593">
    <property type="entry name" value="AAA+_ATPase"/>
</dbReference>
<dbReference type="AlphaFoldDB" id="A0A0U5C9B7"/>
<dbReference type="OrthoDB" id="9804819at2"/>
<reference evidence="5 6" key="1">
    <citation type="submission" date="2015-12" db="EMBL/GenBank/DDBJ databases">
        <title>Genome sequence of Aneurinibacillus soli.</title>
        <authorList>
            <person name="Lee J.S."/>
            <person name="Lee K.C."/>
            <person name="Kim K.K."/>
            <person name="Lee B.W."/>
        </authorList>
    </citation>
    <scope>NUCLEOTIDE SEQUENCE [LARGE SCALE GENOMIC DNA]</scope>
    <source>
        <strain evidence="5 6">CB4</strain>
    </source>
</reference>
<dbReference type="GO" id="GO:0016887">
    <property type="term" value="F:ATP hydrolysis activity"/>
    <property type="evidence" value="ECO:0007669"/>
    <property type="project" value="InterPro"/>
</dbReference>
<dbReference type="PANTHER" id="PTHR43335">
    <property type="entry name" value="ABC TRANSPORTER, ATP-BINDING PROTEIN"/>
    <property type="match status" value="1"/>
</dbReference>
<dbReference type="EC" id="3.6.3.-" evidence="5"/>
<keyword evidence="2" id="KW-0813">Transport</keyword>
<dbReference type="PROSITE" id="PS50893">
    <property type="entry name" value="ABC_TRANSPORTER_2"/>
    <property type="match status" value="1"/>
</dbReference>
<dbReference type="CDD" id="cd03268">
    <property type="entry name" value="ABC_BcrA_bacitracin_resist"/>
    <property type="match status" value="1"/>
</dbReference>
<dbReference type="Gene3D" id="3.40.50.300">
    <property type="entry name" value="P-loop containing nucleotide triphosphate hydrolases"/>
    <property type="match status" value="1"/>
</dbReference>
<dbReference type="RefSeq" id="WP_096466904.1">
    <property type="nucleotide sequence ID" value="NZ_AP017312.1"/>
</dbReference>
<gene>
    <name evidence="5" type="primary">yxlF_5</name>
    <name evidence="5" type="ORF">CB4_03388</name>
</gene>
<keyword evidence="3" id="KW-0547">Nucleotide-binding</keyword>
<evidence type="ECO:0000256" key="1">
    <source>
        <dbReference type="ARBA" id="ARBA00005417"/>
    </source>
</evidence>
<dbReference type="InterPro" id="IPR003439">
    <property type="entry name" value="ABC_transporter-like_ATP-bd"/>
</dbReference>
<dbReference type="GO" id="GO:0005524">
    <property type="term" value="F:ATP binding"/>
    <property type="evidence" value="ECO:0007669"/>
    <property type="project" value="UniProtKB-KW"/>
</dbReference>
<keyword evidence="4 5" id="KW-0067">ATP-binding</keyword>
<dbReference type="Pfam" id="PF00005">
    <property type="entry name" value="ABC_tran"/>
    <property type="match status" value="1"/>
</dbReference>
<dbReference type="KEGG" id="asoc:CB4_03388"/>
<proteinExistence type="inferred from homology"/>
<keyword evidence="6" id="KW-1185">Reference proteome</keyword>
<evidence type="ECO:0000256" key="2">
    <source>
        <dbReference type="ARBA" id="ARBA00022448"/>
    </source>
</evidence>
<evidence type="ECO:0000256" key="4">
    <source>
        <dbReference type="ARBA" id="ARBA00022840"/>
    </source>
</evidence>
<dbReference type="EMBL" id="AP017312">
    <property type="protein sequence ID" value="BAU29203.1"/>
    <property type="molecule type" value="Genomic_DNA"/>
</dbReference>
<comment type="similarity">
    <text evidence="1">Belongs to the ABC transporter superfamily.</text>
</comment>
<dbReference type="InterPro" id="IPR027417">
    <property type="entry name" value="P-loop_NTPase"/>
</dbReference>
<dbReference type="SUPFAM" id="SSF52540">
    <property type="entry name" value="P-loop containing nucleoside triphosphate hydrolases"/>
    <property type="match status" value="1"/>
</dbReference>
<dbReference type="InterPro" id="IPR017871">
    <property type="entry name" value="ABC_transporter-like_CS"/>
</dbReference>